<dbReference type="GO" id="GO:0005615">
    <property type="term" value="C:extracellular space"/>
    <property type="evidence" value="ECO:0007669"/>
    <property type="project" value="TreeGrafter"/>
</dbReference>
<name>A0AAE6M7S1_TREPH</name>
<keyword evidence="2 5" id="KW-0547">Nucleotide-binding</keyword>
<evidence type="ECO:0000256" key="2">
    <source>
        <dbReference type="ARBA" id="ARBA00022741"/>
    </source>
</evidence>
<dbReference type="PROSITE" id="PS51510">
    <property type="entry name" value="PHOSPHAGEN_KINASE_C"/>
    <property type="match status" value="1"/>
</dbReference>
<comment type="caution">
    <text evidence="5">Lacks conserved residue(s) required for the propagation of feature annotation.</text>
</comment>
<proteinExistence type="inferred from homology"/>
<dbReference type="InterPro" id="IPR014746">
    <property type="entry name" value="Gln_synth/guanido_kin_cat_dom"/>
</dbReference>
<dbReference type="GO" id="GO:0046314">
    <property type="term" value="P:phosphocreatine biosynthetic process"/>
    <property type="evidence" value="ECO:0007669"/>
    <property type="project" value="InterPro"/>
</dbReference>
<evidence type="ECO:0000256" key="1">
    <source>
        <dbReference type="ARBA" id="ARBA00022679"/>
    </source>
</evidence>
<evidence type="ECO:0000259" key="6">
    <source>
        <dbReference type="PROSITE" id="PS51510"/>
    </source>
</evidence>
<sequence length="358" mass="40070">MITDSSAWYMETGPDIDIVLSTKVGISRNLLDFVFPSALNKEDAERVTILILDAFNQLPDAEKYNSLRLVAMDTIGKKILEERGILASDTEPVLSRAVIIHNDGAIAATSNIRDHLHLLSFSAGFAPEQTAKTILHVENILSKHLRFAAVKHYGYLSSNIYRIGSGMKNSILCSLPGLSLTGILQEEINKLAELGFEIHAYYAADSKLLLGWLYLISYGSSAGRTVKAQISFFHSYMQSLIEKERTARNYITEQKIYQIKDIIAKALALAKNAVLLDIKEAIDITLKIKLGISLNLIRYSSIQDCNALLYRVQTAHLAFLLLSGALSIDEDIPFDEIRVQRMRAIFVKKIFQRAELNY</sequence>
<feature type="binding site" evidence="5">
    <location>
        <begin position="199"/>
        <end position="204"/>
    </location>
    <ligand>
        <name>ATP</name>
        <dbReference type="ChEBI" id="CHEBI:30616"/>
    </ligand>
</feature>
<dbReference type="Pfam" id="PF00217">
    <property type="entry name" value="ATP-gua_Ptrans"/>
    <property type="match status" value="1"/>
</dbReference>
<evidence type="ECO:0000256" key="4">
    <source>
        <dbReference type="ARBA" id="ARBA00022840"/>
    </source>
</evidence>
<dbReference type="PANTHER" id="PTHR11547">
    <property type="entry name" value="ARGININE OR CREATINE KINASE"/>
    <property type="match status" value="1"/>
</dbReference>
<dbReference type="RefSeq" id="WP_024752605.1">
    <property type="nucleotide sequence ID" value="NZ_CP042813.1"/>
</dbReference>
<dbReference type="GO" id="GO:0005524">
    <property type="term" value="F:ATP binding"/>
    <property type="evidence" value="ECO:0007669"/>
    <property type="project" value="UniProtKB-UniRule"/>
</dbReference>
<dbReference type="EMBL" id="CP042817">
    <property type="protein sequence ID" value="QEJ98220.1"/>
    <property type="molecule type" value="Genomic_DNA"/>
</dbReference>
<dbReference type="Proteomes" id="UP000323594">
    <property type="component" value="Chromosome"/>
</dbReference>
<dbReference type="GO" id="GO:0004111">
    <property type="term" value="F:creatine kinase activity"/>
    <property type="evidence" value="ECO:0007669"/>
    <property type="project" value="InterPro"/>
</dbReference>
<organism evidence="7 8">
    <name type="scientific">Treponema phagedenis</name>
    <dbReference type="NCBI Taxonomy" id="162"/>
    <lineage>
        <taxon>Bacteria</taxon>
        <taxon>Pseudomonadati</taxon>
        <taxon>Spirochaetota</taxon>
        <taxon>Spirochaetia</taxon>
        <taxon>Spirochaetales</taxon>
        <taxon>Treponemataceae</taxon>
        <taxon>Treponema</taxon>
    </lineage>
</organism>
<evidence type="ECO:0000313" key="7">
    <source>
        <dbReference type="EMBL" id="QEJ98220.1"/>
    </source>
</evidence>
<keyword evidence="4 5" id="KW-0067">ATP-binding</keyword>
<evidence type="ECO:0000256" key="5">
    <source>
        <dbReference type="PROSITE-ProRule" id="PRU00843"/>
    </source>
</evidence>
<dbReference type="PANTHER" id="PTHR11547:SF38">
    <property type="entry name" value="ARGININE KINASE 1-RELATED"/>
    <property type="match status" value="1"/>
</dbReference>
<dbReference type="InterPro" id="IPR022414">
    <property type="entry name" value="ATP-guanido_PTrfase_cat"/>
</dbReference>
<keyword evidence="3 5" id="KW-0418">Kinase</keyword>
<protein>
    <submittedName>
        <fullName evidence="7">ATP--guanido phosphotransferase</fullName>
    </submittedName>
</protein>
<dbReference type="GeneID" id="57753210"/>
<comment type="similarity">
    <text evidence="5">Belongs to the ATP:guanido phosphotransferase family.</text>
</comment>
<feature type="domain" description="Phosphagen kinase C-terminal" evidence="6">
    <location>
        <begin position="18"/>
        <end position="247"/>
    </location>
</feature>
<dbReference type="InterPro" id="IPR000749">
    <property type="entry name" value="ATP-guanido_PTrfase"/>
</dbReference>
<dbReference type="Gene3D" id="3.30.590.10">
    <property type="entry name" value="Glutamine synthetase/guanido kinase, catalytic domain"/>
    <property type="match status" value="1"/>
</dbReference>
<dbReference type="AlphaFoldDB" id="A0AAE6M7S1"/>
<keyword evidence="1 5" id="KW-0808">Transferase</keyword>
<feature type="binding site" evidence="5">
    <location>
        <begin position="168"/>
        <end position="172"/>
    </location>
    <ligand>
        <name>ATP</name>
        <dbReference type="ChEBI" id="CHEBI:30616"/>
    </ligand>
</feature>
<gene>
    <name evidence="7" type="ORF">FUT82_09560</name>
</gene>
<evidence type="ECO:0000313" key="8">
    <source>
        <dbReference type="Proteomes" id="UP000323594"/>
    </source>
</evidence>
<evidence type="ECO:0000256" key="3">
    <source>
        <dbReference type="ARBA" id="ARBA00022777"/>
    </source>
</evidence>
<dbReference type="SUPFAM" id="SSF55931">
    <property type="entry name" value="Glutamine synthetase/guanido kinase"/>
    <property type="match status" value="1"/>
</dbReference>
<feature type="binding site" evidence="5">
    <location>
        <begin position="21"/>
        <end position="25"/>
    </location>
    <ligand>
        <name>ATP</name>
        <dbReference type="ChEBI" id="CHEBI:30616"/>
    </ligand>
</feature>
<reference evidence="7 8" key="1">
    <citation type="submission" date="2019-08" db="EMBL/GenBank/DDBJ databases">
        <authorList>
            <person name="Kuhnert P."/>
        </authorList>
    </citation>
    <scope>NUCLEOTIDE SEQUENCE [LARGE SCALE GENOMIC DNA]</scope>
    <source>
        <strain evidence="7 8">B36.5</strain>
    </source>
</reference>
<accession>A0AAE6M7S1</accession>